<reference evidence="3 4" key="1">
    <citation type="submission" date="2024-09" db="EMBL/GenBank/DDBJ databases">
        <authorList>
            <person name="Sun Q."/>
            <person name="Mori K."/>
        </authorList>
    </citation>
    <scope>NUCLEOTIDE SEQUENCE [LARGE SCALE GENOMIC DNA]</scope>
    <source>
        <strain evidence="3 4">TBRC 1432</strain>
    </source>
</reference>
<dbReference type="Proteomes" id="UP001589810">
    <property type="component" value="Unassembled WGS sequence"/>
</dbReference>
<keyword evidence="4" id="KW-1185">Reference proteome</keyword>
<proteinExistence type="predicted"/>
<evidence type="ECO:0008006" key="5">
    <source>
        <dbReference type="Google" id="ProtNLM"/>
    </source>
</evidence>
<keyword evidence="2" id="KW-0732">Signal</keyword>
<name>A0ABV6MUC1_9PSEU</name>
<gene>
    <name evidence="3" type="ORF">ACFFH7_20625</name>
</gene>
<dbReference type="PROSITE" id="PS51318">
    <property type="entry name" value="TAT"/>
    <property type="match status" value="1"/>
</dbReference>
<dbReference type="EMBL" id="JBHLUD010000007">
    <property type="protein sequence ID" value="MFC0543921.1"/>
    <property type="molecule type" value="Genomic_DNA"/>
</dbReference>
<sequence>MRNRSALIGAALAVGAAGALLAPTAMATTDTTTPTTTTTPAGLGWINVAPTSGRPGAAVVVDLSCPAQGFNNDALDVNAKGVHQGDKWRYHAKVKDVKAGAYKVTAYCPSPKSPSGSIPVTTEFTVLVKVPVPPPTKPQVPTKPVGAPQTGGGFTATDLVG</sequence>
<evidence type="ECO:0000313" key="4">
    <source>
        <dbReference type="Proteomes" id="UP001589810"/>
    </source>
</evidence>
<organism evidence="3 4">
    <name type="scientific">Kutzneria chonburiensis</name>
    <dbReference type="NCBI Taxonomy" id="1483604"/>
    <lineage>
        <taxon>Bacteria</taxon>
        <taxon>Bacillati</taxon>
        <taxon>Actinomycetota</taxon>
        <taxon>Actinomycetes</taxon>
        <taxon>Pseudonocardiales</taxon>
        <taxon>Pseudonocardiaceae</taxon>
        <taxon>Kutzneria</taxon>
    </lineage>
</organism>
<feature type="signal peptide" evidence="2">
    <location>
        <begin position="1"/>
        <end position="27"/>
    </location>
</feature>
<protein>
    <recommendedName>
        <fullName evidence="5">Secreted protein</fullName>
    </recommendedName>
</protein>
<evidence type="ECO:0000256" key="1">
    <source>
        <dbReference type="SAM" id="MobiDB-lite"/>
    </source>
</evidence>
<dbReference type="RefSeq" id="WP_273935408.1">
    <property type="nucleotide sequence ID" value="NZ_CP097263.1"/>
</dbReference>
<comment type="caution">
    <text evidence="3">The sequence shown here is derived from an EMBL/GenBank/DDBJ whole genome shotgun (WGS) entry which is preliminary data.</text>
</comment>
<accession>A0ABV6MUC1</accession>
<feature type="chain" id="PRO_5046479894" description="Secreted protein" evidence="2">
    <location>
        <begin position="28"/>
        <end position="161"/>
    </location>
</feature>
<evidence type="ECO:0000256" key="2">
    <source>
        <dbReference type="SAM" id="SignalP"/>
    </source>
</evidence>
<evidence type="ECO:0000313" key="3">
    <source>
        <dbReference type="EMBL" id="MFC0543921.1"/>
    </source>
</evidence>
<dbReference type="InterPro" id="IPR006311">
    <property type="entry name" value="TAT_signal"/>
</dbReference>
<feature type="region of interest" description="Disordered" evidence="1">
    <location>
        <begin position="135"/>
        <end position="161"/>
    </location>
</feature>